<sequence length="248" mass="27530">DALTNCDYIVQYGEAMKDVVLIAVDCSPSMLAPQKRGSRKKAPKLSKDDEEDVGANHSHLFATLRSVVELQKRKALYGPDDMIEEKKEDTQERQLKPHISVFQPIAQVSADSIQNIASILDGKPSTIRPSRAPKTATKRVFLVTDEDNPHKGNVQLDRIAKQNLADLYALGTTVEPFFLGMPDKPFDVTKHYTEILSRGDGDAGDEQITTIPTVIDGFTRFLDEMSIREAPKRSQFSIKLTLGDGFAI</sequence>
<reference evidence="1" key="1">
    <citation type="submission" date="2021-06" db="EMBL/GenBank/DDBJ databases">
        <authorList>
            <person name="Kallberg Y."/>
            <person name="Tangrot J."/>
            <person name="Rosling A."/>
        </authorList>
    </citation>
    <scope>NUCLEOTIDE SEQUENCE</scope>
    <source>
        <strain evidence="1">CL356</strain>
    </source>
</reference>
<keyword evidence="2" id="KW-1185">Reference proteome</keyword>
<dbReference type="Proteomes" id="UP000789525">
    <property type="component" value="Unassembled WGS sequence"/>
</dbReference>
<protein>
    <submittedName>
        <fullName evidence="1">6439_t:CDS:1</fullName>
    </submittedName>
</protein>
<feature type="non-terminal residue" evidence="1">
    <location>
        <position position="1"/>
    </location>
</feature>
<accession>A0ACA9QG82</accession>
<name>A0ACA9QG82_9GLOM</name>
<comment type="caution">
    <text evidence="1">The sequence shown here is derived from an EMBL/GenBank/DDBJ whole genome shotgun (WGS) entry which is preliminary data.</text>
</comment>
<feature type="non-terminal residue" evidence="1">
    <location>
        <position position="248"/>
    </location>
</feature>
<organism evidence="1 2">
    <name type="scientific">Acaulospora colombiana</name>
    <dbReference type="NCBI Taxonomy" id="27376"/>
    <lineage>
        <taxon>Eukaryota</taxon>
        <taxon>Fungi</taxon>
        <taxon>Fungi incertae sedis</taxon>
        <taxon>Mucoromycota</taxon>
        <taxon>Glomeromycotina</taxon>
        <taxon>Glomeromycetes</taxon>
        <taxon>Diversisporales</taxon>
        <taxon>Acaulosporaceae</taxon>
        <taxon>Acaulospora</taxon>
    </lineage>
</organism>
<gene>
    <name evidence="1" type="ORF">ACOLOM_LOCUS12592</name>
</gene>
<dbReference type="EMBL" id="CAJVPT010052015">
    <property type="protein sequence ID" value="CAG8748866.1"/>
    <property type="molecule type" value="Genomic_DNA"/>
</dbReference>
<evidence type="ECO:0000313" key="1">
    <source>
        <dbReference type="EMBL" id="CAG8748866.1"/>
    </source>
</evidence>
<proteinExistence type="predicted"/>
<evidence type="ECO:0000313" key="2">
    <source>
        <dbReference type="Proteomes" id="UP000789525"/>
    </source>
</evidence>